<evidence type="ECO:0000313" key="8">
    <source>
        <dbReference type="Proteomes" id="UP001362999"/>
    </source>
</evidence>
<feature type="region of interest" description="Disordered" evidence="5">
    <location>
        <begin position="603"/>
        <end position="638"/>
    </location>
</feature>
<evidence type="ECO:0000256" key="3">
    <source>
        <dbReference type="ARBA" id="ARBA00023125"/>
    </source>
</evidence>
<dbReference type="SMART" id="SM00906">
    <property type="entry name" value="Fungal_trans"/>
    <property type="match status" value="1"/>
</dbReference>
<reference evidence="7 8" key="1">
    <citation type="journal article" date="2024" name="J Genomics">
        <title>Draft genome sequencing and assembly of Favolaschia claudopus CIRM-BRFM 2984 isolated from oak limbs.</title>
        <authorList>
            <person name="Navarro D."/>
            <person name="Drula E."/>
            <person name="Chaduli D."/>
            <person name="Cazenave R."/>
            <person name="Ahrendt S."/>
            <person name="Wang J."/>
            <person name="Lipzen A."/>
            <person name="Daum C."/>
            <person name="Barry K."/>
            <person name="Grigoriev I.V."/>
            <person name="Favel A."/>
            <person name="Rosso M.N."/>
            <person name="Martin F."/>
        </authorList>
    </citation>
    <scope>NUCLEOTIDE SEQUENCE [LARGE SCALE GENOMIC DNA]</scope>
    <source>
        <strain evidence="7 8">CIRM-BRFM 2984</strain>
    </source>
</reference>
<protein>
    <submittedName>
        <fullName evidence="7">Fungal-trans domain-containing protein</fullName>
    </submittedName>
</protein>
<dbReference type="PROSITE" id="PS50048">
    <property type="entry name" value="ZN2_CY6_FUNGAL_2"/>
    <property type="match status" value="1"/>
</dbReference>
<accession>A0AAW0EG77</accession>
<dbReference type="PANTHER" id="PTHR46910">
    <property type="entry name" value="TRANSCRIPTION FACTOR PDR1"/>
    <property type="match status" value="1"/>
</dbReference>
<evidence type="ECO:0000256" key="4">
    <source>
        <dbReference type="ARBA" id="ARBA00023242"/>
    </source>
</evidence>
<feature type="domain" description="Zn(2)-C6 fungal-type" evidence="6">
    <location>
        <begin position="16"/>
        <end position="49"/>
    </location>
</feature>
<evidence type="ECO:0000256" key="2">
    <source>
        <dbReference type="ARBA" id="ARBA00022723"/>
    </source>
</evidence>
<feature type="compositionally biased region" description="Polar residues" evidence="5">
    <location>
        <begin position="102"/>
        <end position="115"/>
    </location>
</feature>
<dbReference type="GO" id="GO:0005634">
    <property type="term" value="C:nucleus"/>
    <property type="evidence" value="ECO:0007669"/>
    <property type="project" value="UniProtKB-SubCell"/>
</dbReference>
<dbReference type="PROSITE" id="PS00463">
    <property type="entry name" value="ZN2_CY6_FUNGAL_1"/>
    <property type="match status" value="1"/>
</dbReference>
<dbReference type="CDD" id="cd12148">
    <property type="entry name" value="fungal_TF_MHR"/>
    <property type="match status" value="1"/>
</dbReference>
<dbReference type="InterPro" id="IPR036864">
    <property type="entry name" value="Zn2-C6_fun-type_DNA-bd_sf"/>
</dbReference>
<dbReference type="InterPro" id="IPR007219">
    <property type="entry name" value="XnlR_reg_dom"/>
</dbReference>
<sequence length="723" mass="81716">MPDKPVPLKQRRPGRSCDNCRQRKTRCDGQTMPNGKCSSCLAFGSLCTYNEPAKKRGRKDNAVEELEREIATLKAKLRANSVCSLCAQPLVRPTRSVSVFSNTDTLTPVNDTAADSESPPKDEESVEELASRFSRFQMDDTIFEKECFGAASSFALADHVISLKETDEGSPFFLNSRRPLYWDLLPWERETYIEHPQYVYPPRDLIQSLLQLYLINIHPTFPILHFPSFSRSVEQGLHLTNTKFGGALLALLAVASRYSKDPRVFIDGDTSSLSAGWMFFQQILNWVIRKYYEPTIDEVQMYGLMCMYSCGISAPQNSWLYLGIGIRCLHQRGAHRKRTGEPDLSKELWIRAFWSFVFLDRLVSGFTGRPMSLHVEDYDVQLPLEVDDEYFDQGFVQPPEKPSYLSFFVYDLRLAEIWADVMRKLYASKKAKILMGWDNKDWEQQTVAKFDSSMNDFLDSIPSHLKWNPEQLPQGVFLEQSVILHITYQYLLIVIHRPYIHQSNTLSSASLSICVNAARTILRTADIWLHKLHRLPQHSIINPVNVAGLILAFNILAAKRAGLVVDRWRDSALIATALEVLKSGETRYQPVGRIRDLLQEICSNGPQNNQQPTNPAGVSGTGALQKQNETKNVGTSATQQLQSGGLFDPTFSQSESDAFVASSDFTPGMSIEELLADTNPTRSALEDELMSLWTAVPTDFASIANWDSYLGPTNTEWYRAPGL</sequence>
<evidence type="ECO:0000313" key="7">
    <source>
        <dbReference type="EMBL" id="KAK7063676.1"/>
    </source>
</evidence>
<dbReference type="Pfam" id="PF00172">
    <property type="entry name" value="Zn_clus"/>
    <property type="match status" value="1"/>
</dbReference>
<keyword evidence="3" id="KW-0238">DNA-binding</keyword>
<feature type="region of interest" description="Disordered" evidence="5">
    <location>
        <begin position="102"/>
        <end position="124"/>
    </location>
</feature>
<dbReference type="InterPro" id="IPR050987">
    <property type="entry name" value="AtrR-like"/>
</dbReference>
<keyword evidence="2" id="KW-0479">Metal-binding</keyword>
<feature type="compositionally biased region" description="Polar residues" evidence="5">
    <location>
        <begin position="622"/>
        <end position="638"/>
    </location>
</feature>
<dbReference type="CDD" id="cd00067">
    <property type="entry name" value="GAL4"/>
    <property type="match status" value="1"/>
</dbReference>
<name>A0AAW0EG77_9AGAR</name>
<dbReference type="PANTHER" id="PTHR46910:SF3">
    <property type="entry name" value="HALOTOLERANCE PROTEIN 9-RELATED"/>
    <property type="match status" value="1"/>
</dbReference>
<feature type="compositionally biased region" description="Low complexity" evidence="5">
    <location>
        <begin position="606"/>
        <end position="615"/>
    </location>
</feature>
<comment type="caution">
    <text evidence="7">The sequence shown here is derived from an EMBL/GenBank/DDBJ whole genome shotgun (WGS) entry which is preliminary data.</text>
</comment>
<dbReference type="Gene3D" id="4.10.240.10">
    <property type="entry name" value="Zn(2)-C6 fungal-type DNA-binding domain"/>
    <property type="match status" value="1"/>
</dbReference>
<evidence type="ECO:0000259" key="6">
    <source>
        <dbReference type="PROSITE" id="PS50048"/>
    </source>
</evidence>
<organism evidence="7 8">
    <name type="scientific">Favolaschia claudopus</name>
    <dbReference type="NCBI Taxonomy" id="2862362"/>
    <lineage>
        <taxon>Eukaryota</taxon>
        <taxon>Fungi</taxon>
        <taxon>Dikarya</taxon>
        <taxon>Basidiomycota</taxon>
        <taxon>Agaricomycotina</taxon>
        <taxon>Agaricomycetes</taxon>
        <taxon>Agaricomycetidae</taxon>
        <taxon>Agaricales</taxon>
        <taxon>Marasmiineae</taxon>
        <taxon>Mycenaceae</taxon>
        <taxon>Favolaschia</taxon>
    </lineage>
</organism>
<dbReference type="Pfam" id="PF04082">
    <property type="entry name" value="Fungal_trans"/>
    <property type="match status" value="1"/>
</dbReference>
<dbReference type="GO" id="GO:0000981">
    <property type="term" value="F:DNA-binding transcription factor activity, RNA polymerase II-specific"/>
    <property type="evidence" value="ECO:0007669"/>
    <property type="project" value="InterPro"/>
</dbReference>
<dbReference type="GO" id="GO:0006351">
    <property type="term" value="P:DNA-templated transcription"/>
    <property type="evidence" value="ECO:0007669"/>
    <property type="project" value="InterPro"/>
</dbReference>
<evidence type="ECO:0000256" key="1">
    <source>
        <dbReference type="ARBA" id="ARBA00004123"/>
    </source>
</evidence>
<gene>
    <name evidence="7" type="ORF">R3P38DRAFT_2819726</name>
</gene>
<proteinExistence type="predicted"/>
<comment type="subcellular location">
    <subcellularLocation>
        <location evidence="1">Nucleus</location>
    </subcellularLocation>
</comment>
<keyword evidence="4" id="KW-0539">Nucleus</keyword>
<dbReference type="SUPFAM" id="SSF57701">
    <property type="entry name" value="Zn2/Cys6 DNA-binding domain"/>
    <property type="match status" value="1"/>
</dbReference>
<dbReference type="SMART" id="SM00066">
    <property type="entry name" value="GAL4"/>
    <property type="match status" value="1"/>
</dbReference>
<dbReference type="GO" id="GO:0008270">
    <property type="term" value="F:zinc ion binding"/>
    <property type="evidence" value="ECO:0007669"/>
    <property type="project" value="InterPro"/>
</dbReference>
<dbReference type="InterPro" id="IPR001138">
    <property type="entry name" value="Zn2Cys6_DnaBD"/>
</dbReference>
<evidence type="ECO:0000256" key="5">
    <source>
        <dbReference type="SAM" id="MobiDB-lite"/>
    </source>
</evidence>
<dbReference type="EMBL" id="JAWWNJ010000001">
    <property type="protein sequence ID" value="KAK7063676.1"/>
    <property type="molecule type" value="Genomic_DNA"/>
</dbReference>
<dbReference type="Proteomes" id="UP001362999">
    <property type="component" value="Unassembled WGS sequence"/>
</dbReference>
<dbReference type="AlphaFoldDB" id="A0AAW0EG77"/>
<dbReference type="GO" id="GO:0003677">
    <property type="term" value="F:DNA binding"/>
    <property type="evidence" value="ECO:0007669"/>
    <property type="project" value="UniProtKB-KW"/>
</dbReference>
<keyword evidence="8" id="KW-1185">Reference proteome</keyword>